<keyword evidence="7" id="KW-0479">Metal-binding</keyword>
<feature type="transmembrane region" description="Helical" evidence="16">
    <location>
        <begin position="1635"/>
        <end position="1652"/>
    </location>
</feature>
<sequence>MVFRDPAGGQPDVMNDPAYATNNSGGSSEQDTCRICRGEGSATEPLFYPCKCSGSIKFVHQECLMEWLLHSQKKHCELCKTPFRFTKLYHPQMPPSVPFPVFIRHLLSHGVRTLLTWLRFLLVCFVWIGWLPWSMRAVWRFLFWLGDGGWYIWERANPGRSQAADVMATSTGLLTGMLSGEGGVSPTSTFPLALSSPTPLTASGTTSTLSSMLAQTSQTLKLSSGPTAAFSILKNILFDFGSRVSTAPVTPANGTEPSNMKPQYRHPTFLSNVTFLNNLTRSPTFNKLVIDTFEGQIITISVVIAFILVFLIREWVVQQQPGINMGDGLDADFWGLARPADAEEGDAGEGVALGNLRAAILDREQRHEQQQQVEQLERDIELFRGVNGGAVPARPIAGARRRVHFPPPIEETRTDIGARGLAGDIDGEVQENGNVFGRRLEDGEVFRFNGSPNRPDPGVQQRPVLPDRDTLSRVTEIRLAIEEESLGDSERRVPQEAKDTRRRSSSKTSEVQRIIKEEFSAESARMAGVRRRSEWSSPSGTLRQTRDADGMGEGGRSTSLESWRDDFGTTRSGISSVRDVQADGIDQYGVGSNESRLGVLRASSSNIEDPEHSNDPKGKGRAIRDQDKNLESDSESSGSSETYWLRKTREENRRFDCEGDVVKFPDFTGSGPRASSTPDGDDSTPRGGVGSIRAHEGGSIPIEFSAGARPELAAHNLIEGDEARGDRFESSSQFGQLPESTPLYHEHIEAAEATPAPAREPPNGLQGEMHLENDEHMVQPQQAATPQPPQGLLERLTDWLWGDIVTDGPLREDAHGNLEHVVQDLANEAPFVPVAHNEPGGQPEHLEEDAGHAPNAVDGGLDPMDAEAIEDGEDFDGVMELIGMRGPLTGLFQNGMFSAVLISTTVGAGVWFPYIWGKIVLLFLCHPVTLLVKAPLRGASFAADLVVDSVLFFAGGFVFWIDSFLRLFSTLIGYVIPAATRYSRSAVVSRAAKGVIEGAIEKISKTVLSASVQFSGADYPTFSALSHEALHITEARIARAFGFFFQTAAASYRGVLNIWRYDNFGNATATPSFDLVDSIVRAIGCSFGIIRESLTLAPKGLWNQSLFNISLDIPRRTILIDPDLAYWGPWDRAIAIIVGYAFFSIVGALYLKRGSPFSTSRQGRKIESVITKILQQAGGVLKVILIIGIEMIVFPLYCGMLLDLALLPLFEKATFMSRVTFTITAPFTSVFVHWFVGTCYMFHFALFVSMCRKIMRSGVLYFIRDPDDATFHPVRDVLERSVSTQLRKIAFSALVYGALVIVCLGGVVWGLYYTFDGILPIHWSSNEPVLEFPVDLLFYNFLMPVVIRFFKPSDGLHTMYSWWFRVCGRMLRLSWFLFGDRQADEEGHHVRRTWWDVLLGKKGDVRRPVIGEDRRILAEDRELDVYFVRDGKYVRAPASDQVRIPKGGKVFLEVNENNERVDGQPDREDGLHGRNTELFAKVYVPPWFGVRISLFILFIWIFAAVTGVSITVVPLVFGRIIFSTIIPNHLRMNDVYAFSIGIYILGGLTYGALWFRDAIASLKKTVTFDHQSLSQALHRTVKFSTRIARLIYTYAAFVFLLPSLFALLMEFYVIIPIHTYFTADEKHVIHFIQDWTLGVLYVKMTGRLILWYSHSRPAEALRAIVHKGWLDPNARIATRCFIMPATVIMGGALLVPIPLGHVVNTFCFSRASAATQSQVYRYSYPAVLVIIMVICLVYLMGAMLKGWRQKIRDEVYLIGERLHNFGERRPPAPSPVVVM</sequence>
<comment type="subcellular location">
    <subcellularLocation>
        <location evidence="2">Membrane</location>
        <topology evidence="2">Multi-pass membrane protein</topology>
    </subcellularLocation>
</comment>
<dbReference type="PANTHER" id="PTHR13145:SF0">
    <property type="entry name" value="E3 UBIQUITIN-PROTEIN LIGASE MARCHF6"/>
    <property type="match status" value="1"/>
</dbReference>
<evidence type="ECO:0000256" key="5">
    <source>
        <dbReference type="ARBA" id="ARBA00022679"/>
    </source>
</evidence>
<feature type="transmembrane region" description="Helical" evidence="16">
    <location>
        <begin position="1183"/>
        <end position="1210"/>
    </location>
</feature>
<dbReference type="GO" id="GO:0005789">
    <property type="term" value="C:endoplasmic reticulum membrane"/>
    <property type="evidence" value="ECO:0007669"/>
    <property type="project" value="TreeGrafter"/>
</dbReference>
<feature type="transmembrane region" description="Helical" evidence="16">
    <location>
        <begin position="1230"/>
        <end position="1248"/>
    </location>
</feature>
<keyword evidence="8 13" id="KW-0863">Zinc-finger</keyword>
<evidence type="ECO:0000256" key="2">
    <source>
        <dbReference type="ARBA" id="ARBA00004141"/>
    </source>
</evidence>
<dbReference type="SUPFAM" id="SSF57850">
    <property type="entry name" value="RING/U-box"/>
    <property type="match status" value="1"/>
</dbReference>
<evidence type="ECO:0000256" key="16">
    <source>
        <dbReference type="SAM" id="Phobius"/>
    </source>
</evidence>
<feature type="transmembrane region" description="Helical" evidence="16">
    <location>
        <begin position="1722"/>
        <end position="1744"/>
    </location>
</feature>
<dbReference type="Pfam" id="PF23113">
    <property type="entry name" value="MARCHF6_C"/>
    <property type="match status" value="1"/>
</dbReference>
<feature type="region of interest" description="Disordered" evidence="15">
    <location>
        <begin position="602"/>
        <end position="644"/>
    </location>
</feature>
<dbReference type="Pfam" id="PF12906">
    <property type="entry name" value="RINGv"/>
    <property type="match status" value="1"/>
</dbReference>
<evidence type="ECO:0000313" key="19">
    <source>
        <dbReference type="EMBL" id="KAH0561919.1"/>
    </source>
</evidence>
<feature type="region of interest" description="Disordered" evidence="15">
    <location>
        <begin position="1"/>
        <end position="28"/>
    </location>
</feature>
<feature type="transmembrane region" description="Helical" evidence="16">
    <location>
        <begin position="1536"/>
        <end position="1555"/>
    </location>
</feature>
<feature type="transmembrane region" description="Helical" evidence="16">
    <location>
        <begin position="1591"/>
        <end position="1615"/>
    </location>
</feature>
<evidence type="ECO:0000256" key="11">
    <source>
        <dbReference type="ARBA" id="ARBA00022989"/>
    </source>
</evidence>
<keyword evidence="9" id="KW-0833">Ubl conjugation pathway</keyword>
<feature type="compositionally biased region" description="Basic and acidic residues" evidence="15">
    <location>
        <begin position="609"/>
        <end position="631"/>
    </location>
</feature>
<dbReference type="SMART" id="SM00744">
    <property type="entry name" value="RINGv"/>
    <property type="match status" value="1"/>
</dbReference>
<dbReference type="EMBL" id="JAGHQM010000451">
    <property type="protein sequence ID" value="KAH0561919.1"/>
    <property type="molecule type" value="Genomic_DNA"/>
</dbReference>
<accession>A0A9P8LD95</accession>
<name>A0A9P8LD95_9PEZI</name>
<dbReference type="CDD" id="cd16702">
    <property type="entry name" value="RING_CH-C4HC3_MARCH6"/>
    <property type="match status" value="1"/>
</dbReference>
<dbReference type="PANTHER" id="PTHR13145">
    <property type="entry name" value="SSM4 PROTEIN"/>
    <property type="match status" value="1"/>
</dbReference>
<keyword evidence="14" id="KW-0175">Coiled coil</keyword>
<dbReference type="Gene3D" id="3.30.40.10">
    <property type="entry name" value="Zinc/RING finger domain, C3HC4 (zinc finger)"/>
    <property type="match status" value="1"/>
</dbReference>
<feature type="transmembrane region" description="Helical" evidence="16">
    <location>
        <begin position="114"/>
        <end position="131"/>
    </location>
</feature>
<feature type="transmembrane region" description="Helical" evidence="16">
    <location>
        <begin position="1494"/>
        <end position="1516"/>
    </location>
</feature>
<dbReference type="InterPro" id="IPR056521">
    <property type="entry name" value="MARCHF6-like_C"/>
</dbReference>
<dbReference type="GO" id="GO:0036503">
    <property type="term" value="P:ERAD pathway"/>
    <property type="evidence" value="ECO:0007669"/>
    <property type="project" value="TreeGrafter"/>
</dbReference>
<evidence type="ECO:0000256" key="12">
    <source>
        <dbReference type="ARBA" id="ARBA00023136"/>
    </source>
</evidence>
<comment type="catalytic activity">
    <reaction evidence="1">
        <text>S-ubiquitinyl-[E2 ubiquitin-conjugating enzyme]-L-cysteine + [acceptor protein]-L-lysine = [E2 ubiquitin-conjugating enzyme]-L-cysteine + N(6)-ubiquitinyl-[acceptor protein]-L-lysine.</text>
        <dbReference type="EC" id="2.3.2.27"/>
    </reaction>
</comment>
<evidence type="ECO:0000256" key="9">
    <source>
        <dbReference type="ARBA" id="ARBA00022786"/>
    </source>
</evidence>
<evidence type="ECO:0000259" key="18">
    <source>
        <dbReference type="PROSITE" id="PS51292"/>
    </source>
</evidence>
<feature type="transmembrane region" description="Helical" evidence="16">
    <location>
        <begin position="297"/>
        <end position="316"/>
    </location>
</feature>
<feature type="transmembrane region" description="Helical" evidence="16">
    <location>
        <begin position="939"/>
        <end position="961"/>
    </location>
</feature>
<evidence type="ECO:0000256" key="15">
    <source>
        <dbReference type="SAM" id="MobiDB-lite"/>
    </source>
</evidence>
<dbReference type="GO" id="GO:0008270">
    <property type="term" value="F:zinc ion binding"/>
    <property type="evidence" value="ECO:0007669"/>
    <property type="project" value="UniProtKB-KW"/>
</dbReference>
<feature type="domain" description="RING-CH-type" evidence="18">
    <location>
        <begin position="25"/>
        <end position="86"/>
    </location>
</feature>
<dbReference type="FunFam" id="3.30.40.10:FF:000287">
    <property type="entry name" value="RING finger membrane protein"/>
    <property type="match status" value="1"/>
</dbReference>
<gene>
    <name evidence="19" type="ORF">GP486_003375</name>
</gene>
<keyword evidence="5" id="KW-0808">Transferase</keyword>
<feature type="transmembrane region" description="Helical" evidence="16">
    <location>
        <begin position="1681"/>
        <end position="1702"/>
    </location>
</feature>
<feature type="transmembrane region" description="Helical" evidence="16">
    <location>
        <begin position="1133"/>
        <end position="1151"/>
    </location>
</feature>
<keyword evidence="11 16" id="KW-1133">Transmembrane helix</keyword>
<feature type="transmembrane region" description="Helical" evidence="16">
    <location>
        <begin position="1332"/>
        <end position="1350"/>
    </location>
</feature>
<feature type="region of interest" description="Disordered" evidence="15">
    <location>
        <begin position="485"/>
        <end position="575"/>
    </location>
</feature>
<dbReference type="PROSITE" id="PS51292">
    <property type="entry name" value="ZF_RING_CH"/>
    <property type="match status" value="1"/>
</dbReference>
<keyword evidence="20" id="KW-1185">Reference proteome</keyword>
<keyword evidence="12 16" id="KW-0472">Membrane</keyword>
<dbReference type="GO" id="GO:0061630">
    <property type="term" value="F:ubiquitin protein ligase activity"/>
    <property type="evidence" value="ECO:0007669"/>
    <property type="project" value="UniProtKB-EC"/>
</dbReference>
<dbReference type="InterPro" id="IPR013083">
    <property type="entry name" value="Znf_RING/FYVE/PHD"/>
</dbReference>
<dbReference type="EC" id="2.3.2.27" evidence="4"/>
<evidence type="ECO:0000256" key="7">
    <source>
        <dbReference type="ARBA" id="ARBA00022723"/>
    </source>
</evidence>
<feature type="compositionally biased region" description="Basic and acidic residues" evidence="15">
    <location>
        <begin position="488"/>
        <end position="499"/>
    </location>
</feature>
<keyword evidence="6 16" id="KW-0812">Transmembrane</keyword>
<comment type="pathway">
    <text evidence="3">Protein modification; protein ubiquitination.</text>
</comment>
<evidence type="ECO:0000256" key="6">
    <source>
        <dbReference type="ARBA" id="ARBA00022692"/>
    </source>
</evidence>
<proteinExistence type="predicted"/>
<dbReference type="Proteomes" id="UP000750711">
    <property type="component" value="Unassembled WGS sequence"/>
</dbReference>
<organism evidence="19 20">
    <name type="scientific">Trichoglossum hirsutum</name>
    <dbReference type="NCBI Taxonomy" id="265104"/>
    <lineage>
        <taxon>Eukaryota</taxon>
        <taxon>Fungi</taxon>
        <taxon>Dikarya</taxon>
        <taxon>Ascomycota</taxon>
        <taxon>Pezizomycotina</taxon>
        <taxon>Geoglossomycetes</taxon>
        <taxon>Geoglossales</taxon>
        <taxon>Geoglossaceae</taxon>
        <taxon>Trichoglossum</taxon>
    </lineage>
</organism>
<evidence type="ECO:0000259" key="17">
    <source>
        <dbReference type="PROSITE" id="PS50089"/>
    </source>
</evidence>
<protein>
    <recommendedName>
        <fullName evidence="4">RING-type E3 ubiquitin transferase</fullName>
        <ecNumber evidence="4">2.3.2.27</ecNumber>
    </recommendedName>
</protein>
<reference evidence="19" key="1">
    <citation type="submission" date="2021-03" db="EMBL/GenBank/DDBJ databases">
        <title>Comparative genomics and phylogenomic investigation of the class Geoglossomycetes provide insights into ecological specialization and systematics.</title>
        <authorList>
            <person name="Melie T."/>
            <person name="Pirro S."/>
            <person name="Miller A.N."/>
            <person name="Quandt A."/>
        </authorList>
    </citation>
    <scope>NUCLEOTIDE SEQUENCE</scope>
    <source>
        <strain evidence="19">CAQ_001_2017</strain>
    </source>
</reference>
<dbReference type="InterPro" id="IPR011016">
    <property type="entry name" value="Znf_RING-CH"/>
</dbReference>
<evidence type="ECO:0000256" key="14">
    <source>
        <dbReference type="SAM" id="Coils"/>
    </source>
</evidence>
<dbReference type="PROSITE" id="PS50089">
    <property type="entry name" value="ZF_RING_2"/>
    <property type="match status" value="1"/>
</dbReference>
<evidence type="ECO:0000256" key="1">
    <source>
        <dbReference type="ARBA" id="ARBA00000900"/>
    </source>
</evidence>
<feature type="region of interest" description="Disordered" evidence="15">
    <location>
        <begin position="661"/>
        <end position="695"/>
    </location>
</feature>
<feature type="coiled-coil region" evidence="14">
    <location>
        <begin position="359"/>
        <end position="386"/>
    </location>
</feature>
<evidence type="ECO:0000256" key="13">
    <source>
        <dbReference type="PROSITE-ProRule" id="PRU00175"/>
    </source>
</evidence>
<comment type="caution">
    <text evidence="19">The sequence shown here is derived from an EMBL/GenBank/DDBJ whole genome shotgun (WGS) entry which is preliminary data.</text>
</comment>
<feature type="domain" description="RING-type" evidence="17">
    <location>
        <begin position="33"/>
        <end position="80"/>
    </location>
</feature>
<keyword evidence="10" id="KW-0862">Zinc</keyword>
<dbReference type="InterPro" id="IPR001841">
    <property type="entry name" value="Znf_RING"/>
</dbReference>
<evidence type="ECO:0000256" key="4">
    <source>
        <dbReference type="ARBA" id="ARBA00012483"/>
    </source>
</evidence>
<feature type="transmembrane region" description="Helical" evidence="16">
    <location>
        <begin position="1289"/>
        <end position="1312"/>
    </location>
</feature>
<evidence type="ECO:0000256" key="3">
    <source>
        <dbReference type="ARBA" id="ARBA00004906"/>
    </source>
</evidence>
<evidence type="ECO:0000256" key="8">
    <source>
        <dbReference type="ARBA" id="ARBA00022771"/>
    </source>
</evidence>
<feature type="transmembrane region" description="Helical" evidence="16">
    <location>
        <begin position="911"/>
        <end position="932"/>
    </location>
</feature>
<evidence type="ECO:0000313" key="20">
    <source>
        <dbReference type="Proteomes" id="UP000750711"/>
    </source>
</evidence>
<evidence type="ECO:0000256" key="10">
    <source>
        <dbReference type="ARBA" id="ARBA00022833"/>
    </source>
</evidence>